<evidence type="ECO:0000313" key="2">
    <source>
        <dbReference type="EMBL" id="KAG5285811.1"/>
    </source>
</evidence>
<dbReference type="Proteomes" id="UP000823561">
    <property type="component" value="Chromosome 1"/>
</dbReference>
<protein>
    <submittedName>
        <fullName evidence="2">Uncharacterized protein</fullName>
    </submittedName>
</protein>
<feature type="compositionally biased region" description="Gly residues" evidence="1">
    <location>
        <begin position="78"/>
        <end position="87"/>
    </location>
</feature>
<sequence>MALHWSCAGDFTTERDAGAERDRSSWSTSTERDRPGCSESWPCRRVRRRDSSGSVPPRRTPARPRAPLKPAPLRLGVAAGGQGGDGGTDSRPAGAGIHPGESLFLDALSLDPPSQAQVPPPSRLASEKRFPCLKEALNEISERAEPSAYSEEEPISGSLLRAKSVCSMSDFQRLMDSSPFLPDKSSCQSDHGGGVRDRGEVTPPLSPDDLKYIEEFNSKGWELATALSASCPIPGPLTLLGQQQPPPASALEAWTERTDPRRLGPADPTADPFQPGSWFLTTSATLTTSTLSSPEHCQRSTAVAPPGPSLSPSAQTAPEHFGVRVLHSPTRAAKDGGVWAGGGGGGGGGAGGYAAAAAAAAALELNLSDDMKEVACGGAGAILPFPPKTQALPHPASRHPLCADGRARPTA</sequence>
<reference evidence="2 3" key="1">
    <citation type="submission" date="2020-10" db="EMBL/GenBank/DDBJ databases">
        <title>Chromosome-scale genome assembly of the Allis shad, Alosa alosa.</title>
        <authorList>
            <person name="Margot Z."/>
            <person name="Christophe K."/>
            <person name="Cabau C."/>
            <person name="Louis A."/>
            <person name="Berthelot C."/>
            <person name="Parey E."/>
            <person name="Roest Crollius H."/>
            <person name="Montfort J."/>
            <person name="Robinson-Rechavi M."/>
            <person name="Bucao C."/>
            <person name="Bouchez O."/>
            <person name="Gislard M."/>
            <person name="Lluch J."/>
            <person name="Milhes M."/>
            <person name="Lampietro C."/>
            <person name="Lopez Roques C."/>
            <person name="Donnadieu C."/>
            <person name="Braasch I."/>
            <person name="Desvignes T."/>
            <person name="Postlethwait J."/>
            <person name="Bobe J."/>
            <person name="Guiguen Y."/>
        </authorList>
    </citation>
    <scope>NUCLEOTIDE SEQUENCE [LARGE SCALE GENOMIC DNA]</scope>
    <source>
        <strain evidence="2">M-15738</strain>
        <tissue evidence="2">Blood</tissue>
    </source>
</reference>
<organism evidence="2 3">
    <name type="scientific">Alosa alosa</name>
    <name type="common">allis shad</name>
    <dbReference type="NCBI Taxonomy" id="278164"/>
    <lineage>
        <taxon>Eukaryota</taxon>
        <taxon>Metazoa</taxon>
        <taxon>Chordata</taxon>
        <taxon>Craniata</taxon>
        <taxon>Vertebrata</taxon>
        <taxon>Euteleostomi</taxon>
        <taxon>Actinopterygii</taxon>
        <taxon>Neopterygii</taxon>
        <taxon>Teleostei</taxon>
        <taxon>Clupei</taxon>
        <taxon>Clupeiformes</taxon>
        <taxon>Clupeoidei</taxon>
        <taxon>Clupeidae</taxon>
        <taxon>Alosa</taxon>
    </lineage>
</organism>
<keyword evidence="3" id="KW-1185">Reference proteome</keyword>
<feature type="region of interest" description="Disordered" evidence="1">
    <location>
        <begin position="1"/>
        <end position="127"/>
    </location>
</feature>
<feature type="region of interest" description="Disordered" evidence="1">
    <location>
        <begin position="177"/>
        <end position="207"/>
    </location>
</feature>
<dbReference type="EMBL" id="JADWDJ010000001">
    <property type="protein sequence ID" value="KAG5285811.1"/>
    <property type="molecule type" value="Genomic_DNA"/>
</dbReference>
<feature type="compositionally biased region" description="Basic and acidic residues" evidence="1">
    <location>
        <begin position="12"/>
        <end position="36"/>
    </location>
</feature>
<evidence type="ECO:0000313" key="3">
    <source>
        <dbReference type="Proteomes" id="UP000823561"/>
    </source>
</evidence>
<dbReference type="PANTHER" id="PTHR15742:SF3">
    <property type="entry name" value="MICROTUBULE CROSS-LINKING FACTOR 1"/>
    <property type="match status" value="1"/>
</dbReference>
<name>A0AAV6HIN8_9TELE</name>
<comment type="caution">
    <text evidence="2">The sequence shown here is derived from an EMBL/GenBank/DDBJ whole genome shotgun (WGS) entry which is preliminary data.</text>
</comment>
<feature type="region of interest" description="Disordered" evidence="1">
    <location>
        <begin position="386"/>
        <end position="411"/>
    </location>
</feature>
<dbReference type="PANTHER" id="PTHR15742">
    <property type="entry name" value="GIRDIN"/>
    <property type="match status" value="1"/>
</dbReference>
<accession>A0AAV6HIN8</accession>
<evidence type="ECO:0000256" key="1">
    <source>
        <dbReference type="SAM" id="MobiDB-lite"/>
    </source>
</evidence>
<gene>
    <name evidence="2" type="ORF">AALO_G00007700</name>
</gene>
<dbReference type="AlphaFoldDB" id="A0AAV6HIN8"/>
<dbReference type="InterPro" id="IPR049885">
    <property type="entry name" value="MTCL1-3"/>
</dbReference>
<proteinExistence type="predicted"/>